<evidence type="ECO:0000313" key="2">
    <source>
        <dbReference type="EMBL" id="CAD6196687.1"/>
    </source>
</evidence>
<feature type="region of interest" description="Disordered" evidence="1">
    <location>
        <begin position="258"/>
        <end position="280"/>
    </location>
</feature>
<name>A0A8S1HR68_9PELO</name>
<keyword evidence="3" id="KW-1185">Reference proteome</keyword>
<accession>A0A8S1HR68</accession>
<dbReference type="EMBL" id="CAJGYM010000077">
    <property type="protein sequence ID" value="CAD6196687.1"/>
    <property type="molecule type" value="Genomic_DNA"/>
</dbReference>
<comment type="caution">
    <text evidence="2">The sequence shown here is derived from an EMBL/GenBank/DDBJ whole genome shotgun (WGS) entry which is preliminary data.</text>
</comment>
<protein>
    <submittedName>
        <fullName evidence="2">Uncharacterized protein</fullName>
    </submittedName>
</protein>
<organism evidence="2 3">
    <name type="scientific">Caenorhabditis auriculariae</name>
    <dbReference type="NCBI Taxonomy" id="2777116"/>
    <lineage>
        <taxon>Eukaryota</taxon>
        <taxon>Metazoa</taxon>
        <taxon>Ecdysozoa</taxon>
        <taxon>Nematoda</taxon>
        <taxon>Chromadorea</taxon>
        <taxon>Rhabditida</taxon>
        <taxon>Rhabditina</taxon>
        <taxon>Rhabditomorpha</taxon>
        <taxon>Rhabditoidea</taxon>
        <taxon>Rhabditidae</taxon>
        <taxon>Peloderinae</taxon>
        <taxon>Caenorhabditis</taxon>
    </lineage>
</organism>
<feature type="compositionally biased region" description="Low complexity" evidence="1">
    <location>
        <begin position="259"/>
        <end position="276"/>
    </location>
</feature>
<sequence length="366" mass="40509">MSSNKNTNSYKQSTFESNQGETFTDFLLKWLEAQDFSEIQGSSPTCVSSTEMLGNLFDEAPAPTTPVDVVRPVSCPTVIDDGCDYGVVPPRPVRSCPPVFEDAVVQKKKPVSFENQQPSVFFSEWETLSMISPVASSSVEFGEACARMARLFEDVKRKPKAISPPESLLSVFRNYASSEDLSTMQISPLWVNSSDGVPVLPVFVGNPVDSLRLIECRILSKDKEMSPCEWNKASETNITSSSSTPTDDTLDAISDMNYEASSESSSQKSASKTSSSLFVPRRKDKKKLTVTSTSSTFTVKKAKSESSRLNLSISTCTSTTDSGVFSLCECCEERVQHEERLERRLKLQNKVIKLLVKLNSDFMLDY</sequence>
<dbReference type="Proteomes" id="UP000835052">
    <property type="component" value="Unassembled WGS sequence"/>
</dbReference>
<dbReference type="AlphaFoldDB" id="A0A8S1HR68"/>
<evidence type="ECO:0000256" key="1">
    <source>
        <dbReference type="SAM" id="MobiDB-lite"/>
    </source>
</evidence>
<proteinExistence type="predicted"/>
<gene>
    <name evidence="2" type="ORF">CAUJ_LOCUS12600</name>
</gene>
<reference evidence="2" key="1">
    <citation type="submission" date="2020-10" db="EMBL/GenBank/DDBJ databases">
        <authorList>
            <person name="Kikuchi T."/>
        </authorList>
    </citation>
    <scope>NUCLEOTIDE SEQUENCE</scope>
    <source>
        <strain evidence="2">NKZ352</strain>
    </source>
</reference>
<evidence type="ECO:0000313" key="3">
    <source>
        <dbReference type="Proteomes" id="UP000835052"/>
    </source>
</evidence>